<dbReference type="PROSITE" id="PS50048">
    <property type="entry name" value="ZN2_CY6_FUNGAL_2"/>
    <property type="match status" value="1"/>
</dbReference>
<dbReference type="Gene3D" id="4.10.240.10">
    <property type="entry name" value="Zn(2)-C6 fungal-type DNA-binding domain"/>
    <property type="match status" value="1"/>
</dbReference>
<protein>
    <recommendedName>
        <fullName evidence="3">Zn(2)-C6 fungal-type domain-containing protein</fullName>
    </recommendedName>
</protein>
<dbReference type="EMBL" id="MU006238">
    <property type="protein sequence ID" value="KAF2821026.1"/>
    <property type="molecule type" value="Genomic_DNA"/>
</dbReference>
<evidence type="ECO:0000313" key="4">
    <source>
        <dbReference type="EMBL" id="KAF2821026.1"/>
    </source>
</evidence>
<dbReference type="InterPro" id="IPR053157">
    <property type="entry name" value="Sterol_Uptake_Regulator"/>
</dbReference>
<keyword evidence="5" id="KW-1185">Reference proteome</keyword>
<gene>
    <name evidence="4" type="ORF">CC86DRAFT_303591</name>
</gene>
<dbReference type="SMART" id="SM00066">
    <property type="entry name" value="GAL4"/>
    <property type="match status" value="1"/>
</dbReference>
<feature type="compositionally biased region" description="Low complexity" evidence="2">
    <location>
        <begin position="53"/>
        <end position="62"/>
    </location>
</feature>
<evidence type="ECO:0000256" key="2">
    <source>
        <dbReference type="SAM" id="MobiDB-lite"/>
    </source>
</evidence>
<evidence type="ECO:0000313" key="5">
    <source>
        <dbReference type="Proteomes" id="UP000799424"/>
    </source>
</evidence>
<accession>A0A6A6ZJ56</accession>
<feature type="domain" description="Zn(2)-C6 fungal-type" evidence="3">
    <location>
        <begin position="18"/>
        <end position="48"/>
    </location>
</feature>
<dbReference type="Proteomes" id="UP000799424">
    <property type="component" value="Unassembled WGS sequence"/>
</dbReference>
<dbReference type="GO" id="GO:0001228">
    <property type="term" value="F:DNA-binding transcription activator activity, RNA polymerase II-specific"/>
    <property type="evidence" value="ECO:0007669"/>
    <property type="project" value="TreeGrafter"/>
</dbReference>
<dbReference type="SUPFAM" id="SSF57701">
    <property type="entry name" value="Zn2/Cys6 DNA-binding domain"/>
    <property type="match status" value="1"/>
</dbReference>
<dbReference type="GO" id="GO:0008270">
    <property type="term" value="F:zinc ion binding"/>
    <property type="evidence" value="ECO:0007669"/>
    <property type="project" value="InterPro"/>
</dbReference>
<dbReference type="OrthoDB" id="4937900at2759"/>
<dbReference type="InterPro" id="IPR036864">
    <property type="entry name" value="Zn2-C6_fun-type_DNA-bd_sf"/>
</dbReference>
<feature type="region of interest" description="Disordered" evidence="2">
    <location>
        <begin position="52"/>
        <end position="74"/>
    </location>
</feature>
<reference evidence="4" key="1">
    <citation type="journal article" date="2020" name="Stud. Mycol.">
        <title>101 Dothideomycetes genomes: a test case for predicting lifestyles and emergence of pathogens.</title>
        <authorList>
            <person name="Haridas S."/>
            <person name="Albert R."/>
            <person name="Binder M."/>
            <person name="Bloem J."/>
            <person name="Labutti K."/>
            <person name="Salamov A."/>
            <person name="Andreopoulos B."/>
            <person name="Baker S."/>
            <person name="Barry K."/>
            <person name="Bills G."/>
            <person name="Bluhm B."/>
            <person name="Cannon C."/>
            <person name="Castanera R."/>
            <person name="Culley D."/>
            <person name="Daum C."/>
            <person name="Ezra D."/>
            <person name="Gonzalez J."/>
            <person name="Henrissat B."/>
            <person name="Kuo A."/>
            <person name="Liang C."/>
            <person name="Lipzen A."/>
            <person name="Lutzoni F."/>
            <person name="Magnuson J."/>
            <person name="Mondo S."/>
            <person name="Nolan M."/>
            <person name="Ohm R."/>
            <person name="Pangilinan J."/>
            <person name="Park H.-J."/>
            <person name="Ramirez L."/>
            <person name="Alfaro M."/>
            <person name="Sun H."/>
            <person name="Tritt A."/>
            <person name="Yoshinaga Y."/>
            <person name="Zwiers L.-H."/>
            <person name="Turgeon B."/>
            <person name="Goodwin S."/>
            <person name="Spatafora J."/>
            <person name="Crous P."/>
            <person name="Grigoriev I."/>
        </authorList>
    </citation>
    <scope>NUCLEOTIDE SEQUENCE</scope>
    <source>
        <strain evidence="4">CBS 113818</strain>
    </source>
</reference>
<dbReference type="AlphaFoldDB" id="A0A6A6ZJ56"/>
<dbReference type="PROSITE" id="PS00463">
    <property type="entry name" value="ZN2_CY6_FUNGAL_1"/>
    <property type="match status" value="1"/>
</dbReference>
<dbReference type="Pfam" id="PF11951">
    <property type="entry name" value="Fungal_trans_2"/>
    <property type="match status" value="1"/>
</dbReference>
<name>A0A6A6ZJ56_9PLEO</name>
<evidence type="ECO:0000259" key="3">
    <source>
        <dbReference type="PROSITE" id="PS50048"/>
    </source>
</evidence>
<dbReference type="InterPro" id="IPR021858">
    <property type="entry name" value="Fun_TF"/>
</dbReference>
<sequence>MSEQRVAKRKTHTKSRRGCLPCKQRHTKCNEARPRCANCIRLDITCTWPEATNGSSPNPSSGEGHASPASHGPAPDLSISNFDLSIPDMRLLHHWTSRGYKALHPSLTNRSDLWRNAMIELGFEHPFLLHGILALSAIHKGSFLLQAQRQDLLQQADLHISLALDPFRRHLETPNDQAAVPMFVLSSVLLTYNFGSVQERPEDSISSLHHCLMLLNGIKVVIGPHWGKIKDSPVLAQMFETSSPDAIQLLNTLSRGEKRHEILRLTELTELMLDTHDKTACAEAIEDLHAVAIRVRHVRIDRDEYPIILYWAVSLTSRFYELLVAHNPVACIITVHFIALIAQCRPVWWLEKWPRWLLAHTEQLLGATPDLLEWLHWPREVIGSASAQVIATPTPMSSWSPPVASLVQTPRNEANMSSPG</sequence>
<dbReference type="Pfam" id="PF00172">
    <property type="entry name" value="Zn_clus"/>
    <property type="match status" value="1"/>
</dbReference>
<dbReference type="CDD" id="cd00067">
    <property type="entry name" value="GAL4"/>
    <property type="match status" value="1"/>
</dbReference>
<dbReference type="InterPro" id="IPR001138">
    <property type="entry name" value="Zn2Cys6_DnaBD"/>
</dbReference>
<organism evidence="4 5">
    <name type="scientific">Ophiobolus disseminans</name>
    <dbReference type="NCBI Taxonomy" id="1469910"/>
    <lineage>
        <taxon>Eukaryota</taxon>
        <taxon>Fungi</taxon>
        <taxon>Dikarya</taxon>
        <taxon>Ascomycota</taxon>
        <taxon>Pezizomycotina</taxon>
        <taxon>Dothideomycetes</taxon>
        <taxon>Pleosporomycetidae</taxon>
        <taxon>Pleosporales</taxon>
        <taxon>Pleosporineae</taxon>
        <taxon>Phaeosphaeriaceae</taxon>
        <taxon>Ophiobolus</taxon>
    </lineage>
</organism>
<evidence type="ECO:0000256" key="1">
    <source>
        <dbReference type="ARBA" id="ARBA00023242"/>
    </source>
</evidence>
<dbReference type="PANTHER" id="PTHR47784:SF4">
    <property type="entry name" value="ZN(II)2CYS6 TRANSCRIPTION FACTOR (EUROFUNG)"/>
    <property type="match status" value="1"/>
</dbReference>
<dbReference type="PANTHER" id="PTHR47784">
    <property type="entry name" value="STEROL UPTAKE CONTROL PROTEIN 2"/>
    <property type="match status" value="1"/>
</dbReference>
<keyword evidence="1" id="KW-0539">Nucleus</keyword>
<proteinExistence type="predicted"/>